<evidence type="ECO:0000313" key="2">
    <source>
        <dbReference type="EMBL" id="CAH2099071.1"/>
    </source>
</evidence>
<feature type="compositionally biased region" description="Low complexity" evidence="1">
    <location>
        <begin position="189"/>
        <end position="201"/>
    </location>
</feature>
<protein>
    <submittedName>
        <fullName evidence="2">Uncharacterized protein</fullName>
    </submittedName>
</protein>
<organism evidence="2 3">
    <name type="scientific">Euphydryas editha</name>
    <name type="common">Edith's checkerspot</name>
    <dbReference type="NCBI Taxonomy" id="104508"/>
    <lineage>
        <taxon>Eukaryota</taxon>
        <taxon>Metazoa</taxon>
        <taxon>Ecdysozoa</taxon>
        <taxon>Arthropoda</taxon>
        <taxon>Hexapoda</taxon>
        <taxon>Insecta</taxon>
        <taxon>Pterygota</taxon>
        <taxon>Neoptera</taxon>
        <taxon>Endopterygota</taxon>
        <taxon>Lepidoptera</taxon>
        <taxon>Glossata</taxon>
        <taxon>Ditrysia</taxon>
        <taxon>Papilionoidea</taxon>
        <taxon>Nymphalidae</taxon>
        <taxon>Nymphalinae</taxon>
        <taxon>Euphydryas</taxon>
    </lineage>
</organism>
<keyword evidence="3" id="KW-1185">Reference proteome</keyword>
<feature type="compositionally biased region" description="Basic and acidic residues" evidence="1">
    <location>
        <begin position="26"/>
        <end position="35"/>
    </location>
</feature>
<name>A0AAU9UJ61_EUPED</name>
<reference evidence="2" key="1">
    <citation type="submission" date="2022-03" db="EMBL/GenBank/DDBJ databases">
        <authorList>
            <person name="Tunstrom K."/>
        </authorList>
    </citation>
    <scope>NUCLEOTIDE SEQUENCE</scope>
</reference>
<proteinExistence type="predicted"/>
<feature type="compositionally biased region" description="Gly residues" evidence="1">
    <location>
        <begin position="178"/>
        <end position="188"/>
    </location>
</feature>
<dbReference type="EMBL" id="CAKOGL010000021">
    <property type="protein sequence ID" value="CAH2099071.1"/>
    <property type="molecule type" value="Genomic_DNA"/>
</dbReference>
<feature type="region of interest" description="Disordered" evidence="1">
    <location>
        <begin position="153"/>
        <end position="205"/>
    </location>
</feature>
<comment type="caution">
    <text evidence="2">The sequence shown here is derived from an EMBL/GenBank/DDBJ whole genome shotgun (WGS) entry which is preliminary data.</text>
</comment>
<sequence length="254" mass="27596">MSVTLSNSNVFMKKMNFPMKREFEEFNSDDNKDQNETFSDANSEASDVENNPNDEGSSTALDYTENALSLHPMADFIKKEFLPEFDFTNPFRNQNLAFKDGFQNSRSPFLLPTQLYKSFLATLGKRRRNVADCYSLYSRNMLFSNGFGLETSDDENNADRITNSPDEKAGASSAFVWSGGGVTGGGGQEQAAAQPAAVPTGTSGGGGAQGLVHWMSVMAEHMGGGHHDPSHYALPPWNNGGVDVSTETIVFGDS</sequence>
<evidence type="ECO:0000313" key="3">
    <source>
        <dbReference type="Proteomes" id="UP001153954"/>
    </source>
</evidence>
<dbReference type="AlphaFoldDB" id="A0AAU9UJ61"/>
<dbReference type="Proteomes" id="UP001153954">
    <property type="component" value="Unassembled WGS sequence"/>
</dbReference>
<evidence type="ECO:0000256" key="1">
    <source>
        <dbReference type="SAM" id="MobiDB-lite"/>
    </source>
</evidence>
<gene>
    <name evidence="2" type="ORF">EEDITHA_LOCUS14111</name>
</gene>
<feature type="region of interest" description="Disordered" evidence="1">
    <location>
        <begin position="26"/>
        <end position="60"/>
    </location>
</feature>
<feature type="compositionally biased region" description="Polar residues" evidence="1">
    <location>
        <begin position="36"/>
        <end position="60"/>
    </location>
</feature>
<accession>A0AAU9UJ61</accession>